<keyword evidence="1" id="KW-0597">Phosphoprotein</keyword>
<dbReference type="OrthoDB" id="1646880at2"/>
<dbReference type="Pfam" id="PF04397">
    <property type="entry name" value="LytTR"/>
    <property type="match status" value="1"/>
</dbReference>
<dbReference type="PROSITE" id="PS50110">
    <property type="entry name" value="RESPONSE_REGULATORY"/>
    <property type="match status" value="1"/>
</dbReference>
<dbReference type="PROSITE" id="PS50930">
    <property type="entry name" value="HTH_LYTTR"/>
    <property type="match status" value="1"/>
</dbReference>
<dbReference type="Gene3D" id="2.40.50.1020">
    <property type="entry name" value="LytTr DNA-binding domain"/>
    <property type="match status" value="1"/>
</dbReference>
<evidence type="ECO:0000259" key="3">
    <source>
        <dbReference type="PROSITE" id="PS50930"/>
    </source>
</evidence>
<feature type="domain" description="Response regulatory" evidence="2">
    <location>
        <begin position="3"/>
        <end position="114"/>
    </location>
</feature>
<keyword evidence="4" id="KW-0238">DNA-binding</keyword>
<dbReference type="Pfam" id="PF00072">
    <property type="entry name" value="Response_reg"/>
    <property type="match status" value="1"/>
</dbReference>
<dbReference type="InterPro" id="IPR001789">
    <property type="entry name" value="Sig_transdc_resp-reg_receiver"/>
</dbReference>
<dbReference type="GO" id="GO:0003677">
    <property type="term" value="F:DNA binding"/>
    <property type="evidence" value="ECO:0007669"/>
    <property type="project" value="UniProtKB-KW"/>
</dbReference>
<gene>
    <name evidence="4" type="ORF">EHT25_01725</name>
</gene>
<sequence>MMNCVIIDDEPLAREGIAKYVQEIDFLNLVQTCQNPVELIKLLDEHRIDLLFLDIQMPKMNGIDFLKIVQNPPLVIITTAFPSYALESFQLNVLDYLLKPITFDRFFKAANKAKEYHQLLSKPVNPDIQKSETDVDYFFIKCDNKYEKIHFKDILYIQGMQNYVTICTLKGNYLTLLYLKNLEQNLDSKSFIRVHKSFIVSVDKIEAIDGNEIIIKSHRIPISRNYRDQIIQQVVRNKLWIK</sequence>
<dbReference type="GO" id="GO:0000156">
    <property type="term" value="F:phosphorelay response regulator activity"/>
    <property type="evidence" value="ECO:0007669"/>
    <property type="project" value="InterPro"/>
</dbReference>
<keyword evidence="5" id="KW-1185">Reference proteome</keyword>
<reference evidence="4 5" key="1">
    <citation type="submission" date="2018-11" db="EMBL/GenBank/DDBJ databases">
        <authorList>
            <person name="Zhou Z."/>
            <person name="Wang G."/>
        </authorList>
    </citation>
    <scope>NUCLEOTIDE SEQUENCE [LARGE SCALE GENOMIC DNA]</scope>
    <source>
        <strain evidence="4 5">KCTC52004</strain>
    </source>
</reference>
<dbReference type="SMART" id="SM00850">
    <property type="entry name" value="LytTR"/>
    <property type="match status" value="1"/>
</dbReference>
<dbReference type="InterPro" id="IPR011006">
    <property type="entry name" value="CheY-like_superfamily"/>
</dbReference>
<dbReference type="EMBL" id="RQJO01000007">
    <property type="protein sequence ID" value="RRB06545.1"/>
    <property type="molecule type" value="Genomic_DNA"/>
</dbReference>
<name>A0A3P1BZG9_9BACT</name>
<organism evidence="4 5">
    <name type="scientific">Larkinella rosea</name>
    <dbReference type="NCBI Taxonomy" id="2025312"/>
    <lineage>
        <taxon>Bacteria</taxon>
        <taxon>Pseudomonadati</taxon>
        <taxon>Bacteroidota</taxon>
        <taxon>Cytophagia</taxon>
        <taxon>Cytophagales</taxon>
        <taxon>Spirosomataceae</taxon>
        <taxon>Larkinella</taxon>
    </lineage>
</organism>
<feature type="domain" description="HTH LytTR-type" evidence="3">
    <location>
        <begin position="138"/>
        <end position="236"/>
    </location>
</feature>
<feature type="modified residue" description="4-aspartylphosphate" evidence="1">
    <location>
        <position position="54"/>
    </location>
</feature>
<accession>A0A3P1BZG9</accession>
<evidence type="ECO:0000313" key="5">
    <source>
        <dbReference type="Proteomes" id="UP000271925"/>
    </source>
</evidence>
<dbReference type="InterPro" id="IPR007492">
    <property type="entry name" value="LytTR_DNA-bd_dom"/>
</dbReference>
<dbReference type="PANTHER" id="PTHR37299">
    <property type="entry name" value="TRANSCRIPTIONAL REGULATOR-RELATED"/>
    <property type="match status" value="1"/>
</dbReference>
<evidence type="ECO:0000259" key="2">
    <source>
        <dbReference type="PROSITE" id="PS50110"/>
    </source>
</evidence>
<evidence type="ECO:0000313" key="4">
    <source>
        <dbReference type="EMBL" id="RRB06545.1"/>
    </source>
</evidence>
<dbReference type="PANTHER" id="PTHR37299:SF1">
    <property type="entry name" value="STAGE 0 SPORULATION PROTEIN A HOMOLOG"/>
    <property type="match status" value="1"/>
</dbReference>
<protein>
    <submittedName>
        <fullName evidence="4">DNA-binding response regulator</fullName>
    </submittedName>
</protein>
<dbReference type="Proteomes" id="UP000271925">
    <property type="component" value="Unassembled WGS sequence"/>
</dbReference>
<evidence type="ECO:0000256" key="1">
    <source>
        <dbReference type="PROSITE-ProRule" id="PRU00169"/>
    </source>
</evidence>
<dbReference type="Gene3D" id="3.40.50.2300">
    <property type="match status" value="1"/>
</dbReference>
<dbReference type="AlphaFoldDB" id="A0A3P1BZG9"/>
<dbReference type="InterPro" id="IPR046947">
    <property type="entry name" value="LytR-like"/>
</dbReference>
<comment type="caution">
    <text evidence="4">The sequence shown here is derived from an EMBL/GenBank/DDBJ whole genome shotgun (WGS) entry which is preliminary data.</text>
</comment>
<proteinExistence type="predicted"/>
<dbReference type="SMART" id="SM00448">
    <property type="entry name" value="REC"/>
    <property type="match status" value="1"/>
</dbReference>
<dbReference type="SUPFAM" id="SSF52172">
    <property type="entry name" value="CheY-like"/>
    <property type="match status" value="1"/>
</dbReference>
<dbReference type="RefSeq" id="WP_124869720.1">
    <property type="nucleotide sequence ID" value="NZ_RQJO01000007.1"/>
</dbReference>